<evidence type="ECO:0000313" key="2">
    <source>
        <dbReference type="EMBL" id="SDO83898.1"/>
    </source>
</evidence>
<organism evidence="2 3">
    <name type="scientific">Clostridium gasigenes</name>
    <dbReference type="NCBI Taxonomy" id="94869"/>
    <lineage>
        <taxon>Bacteria</taxon>
        <taxon>Bacillati</taxon>
        <taxon>Bacillota</taxon>
        <taxon>Clostridia</taxon>
        <taxon>Eubacteriales</taxon>
        <taxon>Clostridiaceae</taxon>
        <taxon>Clostridium</taxon>
    </lineage>
</organism>
<accession>A0A1H0MTW0</accession>
<dbReference type="EMBL" id="FNJM01000001">
    <property type="protein sequence ID" value="SDO83898.1"/>
    <property type="molecule type" value="Genomic_DNA"/>
</dbReference>
<dbReference type="InterPro" id="IPR007044">
    <property type="entry name" value="Cyclodeamin/CycHdrlase"/>
</dbReference>
<protein>
    <submittedName>
        <fullName evidence="2">Formiminotetrahydrofolate cyclodeaminase</fullName>
    </submittedName>
</protein>
<dbReference type="Proteomes" id="UP000198597">
    <property type="component" value="Unassembled WGS sequence"/>
</dbReference>
<evidence type="ECO:0000259" key="1">
    <source>
        <dbReference type="Pfam" id="PF04961"/>
    </source>
</evidence>
<dbReference type="SUPFAM" id="SSF101262">
    <property type="entry name" value="Methenyltetrahydrofolate cyclohydrolase-like"/>
    <property type="match status" value="1"/>
</dbReference>
<dbReference type="STRING" id="94869.SAMN04488529_101579"/>
<dbReference type="AlphaFoldDB" id="A0A1H0MTW0"/>
<dbReference type="RefSeq" id="WP_089965605.1">
    <property type="nucleotide sequence ID" value="NZ_FNJM01000001.1"/>
</dbReference>
<dbReference type="Pfam" id="PF04961">
    <property type="entry name" value="FTCD_C"/>
    <property type="match status" value="1"/>
</dbReference>
<name>A0A1H0MTW0_9CLOT</name>
<gene>
    <name evidence="2" type="ORF">SAMN04488529_101579</name>
</gene>
<reference evidence="2 3" key="1">
    <citation type="submission" date="2016-10" db="EMBL/GenBank/DDBJ databases">
        <authorList>
            <person name="de Groot N.N."/>
        </authorList>
    </citation>
    <scope>NUCLEOTIDE SEQUENCE [LARGE SCALE GENOMIC DNA]</scope>
    <source>
        <strain evidence="2 3">DSM 12272</strain>
    </source>
</reference>
<evidence type="ECO:0000313" key="3">
    <source>
        <dbReference type="Proteomes" id="UP000198597"/>
    </source>
</evidence>
<proteinExistence type="predicted"/>
<dbReference type="OrthoDB" id="7959174at2"/>
<dbReference type="GO" id="GO:0003824">
    <property type="term" value="F:catalytic activity"/>
    <property type="evidence" value="ECO:0007669"/>
    <property type="project" value="InterPro"/>
</dbReference>
<keyword evidence="3" id="KW-1185">Reference proteome</keyword>
<dbReference type="InterPro" id="IPR036178">
    <property type="entry name" value="Formintransfe-cycloase-like_sf"/>
</dbReference>
<feature type="domain" description="Cyclodeaminase/cyclohydrolase" evidence="1">
    <location>
        <begin position="7"/>
        <end position="190"/>
    </location>
</feature>
<dbReference type="Gene3D" id="1.20.120.680">
    <property type="entry name" value="Formiminotetrahydrofolate cyclodeaminase monomer, up-and-down helical bundle"/>
    <property type="match status" value="1"/>
</dbReference>
<sequence>MEFKDYSIEQFLMELSSDAPSPGGGSTAALVAALASSLNSMVYSLTVNKKSFENLSNEKKEEMIKFQEKAINFTKLAQTFMEKDRADFTRLMDSFKLPKDTEEEKSIRSKIIKENTFKAMESPLDLAKESLGFYENISFAVEFGNKNLISDAGVAAILLHSAIESAILNVKINLNSLRKEEYAGKIEKECVTILEKSLEGKNKISCNVEKVIYPN</sequence>